<comment type="caution">
    <text evidence="1">The sequence shown here is derived from an EMBL/GenBank/DDBJ whole genome shotgun (WGS) entry which is preliminary data.</text>
</comment>
<dbReference type="RefSeq" id="WP_188904992.1">
    <property type="nucleotide sequence ID" value="NZ_BMOM01000031.1"/>
</dbReference>
<evidence type="ECO:0000313" key="2">
    <source>
        <dbReference type="Proteomes" id="UP000661918"/>
    </source>
</evidence>
<dbReference type="SUPFAM" id="SSF53335">
    <property type="entry name" value="S-adenosyl-L-methionine-dependent methyltransferases"/>
    <property type="match status" value="1"/>
</dbReference>
<keyword evidence="2" id="KW-1185">Reference proteome</keyword>
<dbReference type="EMBL" id="BMOM01000031">
    <property type="protein sequence ID" value="GGM18446.1"/>
    <property type="molecule type" value="Genomic_DNA"/>
</dbReference>
<dbReference type="InterPro" id="IPR029063">
    <property type="entry name" value="SAM-dependent_MTases_sf"/>
</dbReference>
<organism evidence="1 2">
    <name type="scientific">Deinococcus aerophilus</name>
    <dbReference type="NCBI Taxonomy" id="522488"/>
    <lineage>
        <taxon>Bacteria</taxon>
        <taxon>Thermotogati</taxon>
        <taxon>Deinococcota</taxon>
        <taxon>Deinococci</taxon>
        <taxon>Deinococcales</taxon>
        <taxon>Deinococcaceae</taxon>
        <taxon>Deinococcus</taxon>
    </lineage>
</organism>
<evidence type="ECO:0000313" key="1">
    <source>
        <dbReference type="EMBL" id="GGM18446.1"/>
    </source>
</evidence>
<sequence>MARSGQTWKTYLQLMRGVTGHCGVVHEAQPETAEQDEVFMARFMSDLRAGAVQFQDVMAGTGISEKHFRHHLRYISRWGVVRRTLLANGANFQLLEQLRAEEQAHQLDDLTLSGKLVEQRQQLAEHLRKKAPPPQIKAVGWLAPHPQSGHAARVYTAREIVWLYDTNEVDAAEGLHPAVARSVIARYLTAKGGVVADPMAGSGTVAVTATRLGHTTWASDIAPAHPYIARVDLLERDLAEVLEGSPHPLVDLMFLHPPLPASLDLQAAGFSADEGGYGAWLGAILEHTLHALRAGGHLVLVLPLGISPSLLHRAQAQLFLSLQENFGPQQPLTLKASHLAVARSGREGWHLFVVQSPALEKED</sequence>
<dbReference type="Gene3D" id="3.40.50.150">
    <property type="entry name" value="Vaccinia Virus protein VP39"/>
    <property type="match status" value="1"/>
</dbReference>
<accession>A0ABQ2GYV9</accession>
<reference evidence="2" key="1">
    <citation type="journal article" date="2019" name="Int. J. Syst. Evol. Microbiol.">
        <title>The Global Catalogue of Microorganisms (GCM) 10K type strain sequencing project: providing services to taxonomists for standard genome sequencing and annotation.</title>
        <authorList>
            <consortium name="The Broad Institute Genomics Platform"/>
            <consortium name="The Broad Institute Genome Sequencing Center for Infectious Disease"/>
            <person name="Wu L."/>
            <person name="Ma J."/>
        </authorList>
    </citation>
    <scope>NUCLEOTIDE SEQUENCE [LARGE SCALE GENOMIC DNA]</scope>
    <source>
        <strain evidence="2">JCM 15443</strain>
    </source>
</reference>
<proteinExistence type="predicted"/>
<dbReference type="PRINTS" id="PR00507">
    <property type="entry name" value="N12N6MTFRASE"/>
</dbReference>
<dbReference type="Proteomes" id="UP000661918">
    <property type="component" value="Unassembled WGS sequence"/>
</dbReference>
<protein>
    <submittedName>
        <fullName evidence="1">Uncharacterized protein</fullName>
    </submittedName>
</protein>
<name>A0ABQ2GYV9_9DEIO</name>
<gene>
    <name evidence="1" type="ORF">GCM10010841_28190</name>
</gene>